<keyword evidence="3" id="KW-1185">Reference proteome</keyword>
<gene>
    <name evidence="2" type="ORF">HGI30_22940</name>
</gene>
<keyword evidence="1" id="KW-0472">Membrane</keyword>
<dbReference type="AlphaFoldDB" id="A0A6H2H5F7"/>
<dbReference type="Proteomes" id="UP000502136">
    <property type="component" value="Chromosome"/>
</dbReference>
<keyword evidence="1" id="KW-0812">Transmembrane</keyword>
<organism evidence="2 3">
    <name type="scientific">Paenibacillus albicereus</name>
    <dbReference type="NCBI Taxonomy" id="2726185"/>
    <lineage>
        <taxon>Bacteria</taxon>
        <taxon>Bacillati</taxon>
        <taxon>Bacillota</taxon>
        <taxon>Bacilli</taxon>
        <taxon>Bacillales</taxon>
        <taxon>Paenibacillaceae</taxon>
        <taxon>Paenibacillus</taxon>
    </lineage>
</organism>
<evidence type="ECO:0000256" key="1">
    <source>
        <dbReference type="SAM" id="Phobius"/>
    </source>
</evidence>
<dbReference type="KEGG" id="palr:HGI30_22940"/>
<name>A0A6H2H5F7_9BACL</name>
<proteinExistence type="predicted"/>
<evidence type="ECO:0000313" key="2">
    <source>
        <dbReference type="EMBL" id="QJC54558.1"/>
    </source>
</evidence>
<dbReference type="InterPro" id="IPR027981">
    <property type="entry name" value="DUF4446"/>
</dbReference>
<dbReference type="Pfam" id="PF14584">
    <property type="entry name" value="DUF4446"/>
    <property type="match status" value="1"/>
</dbReference>
<evidence type="ECO:0000313" key="3">
    <source>
        <dbReference type="Proteomes" id="UP000502136"/>
    </source>
</evidence>
<protein>
    <submittedName>
        <fullName evidence="2">DUF4446 family protein</fullName>
    </submittedName>
</protein>
<sequence>MESWTEEPFYGIAIGLLALVLLLLIVWIAAIGRRLKKLRRQYVQVMGQTGVTNLEEVIVGLRLSLDEQEERLGRFDRQLAEFGQLLREMKGKVGVVRYNAFSNQGSDMSFSVAIIDEAGSGVVLTGLHGRDETYMYAKPLEQGGSSYPLTPEEQQAITLALPHASDKAGSRG</sequence>
<feature type="transmembrane region" description="Helical" evidence="1">
    <location>
        <begin position="12"/>
        <end position="32"/>
    </location>
</feature>
<accession>A0A6H2H5F7</accession>
<reference evidence="2 3" key="1">
    <citation type="submission" date="2020-04" db="EMBL/GenBank/DDBJ databases">
        <title>Novel Paenibacillus strain UniB2 isolated from commercial digestive syrup.</title>
        <authorList>
            <person name="Thorat V."/>
            <person name="Kirdat K."/>
            <person name="Tiwarekar B."/>
            <person name="Yadav A."/>
        </authorList>
    </citation>
    <scope>NUCLEOTIDE SEQUENCE [LARGE SCALE GENOMIC DNA]</scope>
    <source>
        <strain evidence="2 3">UniB2</strain>
    </source>
</reference>
<dbReference type="EMBL" id="CP051428">
    <property type="protein sequence ID" value="QJC54558.1"/>
    <property type="molecule type" value="Genomic_DNA"/>
</dbReference>
<keyword evidence="1" id="KW-1133">Transmembrane helix</keyword>